<gene>
    <name evidence="1" type="ORF">SNAT2548_LOCUS21438</name>
</gene>
<proteinExistence type="predicted"/>
<reference evidence="1" key="1">
    <citation type="submission" date="2021-02" db="EMBL/GenBank/DDBJ databases">
        <authorList>
            <person name="Dougan E. K."/>
            <person name="Rhodes N."/>
            <person name="Thang M."/>
            <person name="Chan C."/>
        </authorList>
    </citation>
    <scope>NUCLEOTIDE SEQUENCE</scope>
</reference>
<comment type="caution">
    <text evidence="1">The sequence shown here is derived from an EMBL/GenBank/DDBJ whole genome shotgun (WGS) entry which is preliminary data.</text>
</comment>
<evidence type="ECO:0000313" key="2">
    <source>
        <dbReference type="Proteomes" id="UP000604046"/>
    </source>
</evidence>
<protein>
    <submittedName>
        <fullName evidence="1">Uncharacterized protein</fullName>
    </submittedName>
</protein>
<accession>A0A812QLM0</accession>
<dbReference type="EMBL" id="CAJNDS010002253">
    <property type="protein sequence ID" value="CAE7393367.1"/>
    <property type="molecule type" value="Genomic_DNA"/>
</dbReference>
<dbReference type="AlphaFoldDB" id="A0A812QLM0"/>
<name>A0A812QLM0_9DINO</name>
<dbReference type="Proteomes" id="UP000604046">
    <property type="component" value="Unassembled WGS sequence"/>
</dbReference>
<keyword evidence="2" id="KW-1185">Reference proteome</keyword>
<organism evidence="1 2">
    <name type="scientific">Symbiodinium natans</name>
    <dbReference type="NCBI Taxonomy" id="878477"/>
    <lineage>
        <taxon>Eukaryota</taxon>
        <taxon>Sar</taxon>
        <taxon>Alveolata</taxon>
        <taxon>Dinophyceae</taxon>
        <taxon>Suessiales</taxon>
        <taxon>Symbiodiniaceae</taxon>
        <taxon>Symbiodinium</taxon>
    </lineage>
</organism>
<sequence>MQRPLMETEVEQAKAYVTRSCTEFVAEATSARGRPTLFLHAAAGHKAPAFLRLNPPLQVLSLKVEQVGERAQHAKDQETLLKSVTVRPAKEPEHA</sequence>
<evidence type="ECO:0000313" key="1">
    <source>
        <dbReference type="EMBL" id="CAE7393367.1"/>
    </source>
</evidence>